<feature type="chain" id="PRO_5041431861" description="Protein kinase domain-containing protein" evidence="1">
    <location>
        <begin position="19"/>
        <end position="319"/>
    </location>
</feature>
<organism evidence="2 3">
    <name type="scientific">Lentinula guzmanii</name>
    <dbReference type="NCBI Taxonomy" id="2804957"/>
    <lineage>
        <taxon>Eukaryota</taxon>
        <taxon>Fungi</taxon>
        <taxon>Dikarya</taxon>
        <taxon>Basidiomycota</taxon>
        <taxon>Agaricomycotina</taxon>
        <taxon>Agaricomycetes</taxon>
        <taxon>Agaricomycetidae</taxon>
        <taxon>Agaricales</taxon>
        <taxon>Marasmiineae</taxon>
        <taxon>Omphalotaceae</taxon>
        <taxon>Lentinula</taxon>
    </lineage>
</organism>
<proteinExistence type="predicted"/>
<dbReference type="EMBL" id="JANVFO010000034">
    <property type="protein sequence ID" value="KAJ3730933.1"/>
    <property type="molecule type" value="Genomic_DNA"/>
</dbReference>
<evidence type="ECO:0000256" key="1">
    <source>
        <dbReference type="SAM" id="SignalP"/>
    </source>
</evidence>
<sequence>MLFRAICLQLVISTAVSAIIREAAPPQRRLEPESASALSNNSNVEAGNLQRRVSQDDRERKWFTQLQASWFVLKIILTLIKYSKEAPWINSDSCNGYDQNNLYFTKSLLNKVKKRIALSKAESTKSVFTFPSNVRYTVRSTDTTYQGDKLVLKFVDIRVPNAACEVVALRTLGYFVEAGVIEVGKTGVIVMLKQPGKPLHKVDAWRKAPLQQRYKIYHDAQDQACSQVYQWIRQHGFVYSDLTPLNIHVSTRGEGKHITLRSVKFVDFGPPGVVEIRYYPSPEEFEKWFSARWDFLWEPLVVMPATERPPSACPRLLRK</sequence>
<dbReference type="AlphaFoldDB" id="A0AA38JGL8"/>
<evidence type="ECO:0000313" key="3">
    <source>
        <dbReference type="Proteomes" id="UP001176059"/>
    </source>
</evidence>
<feature type="signal peptide" evidence="1">
    <location>
        <begin position="1"/>
        <end position="18"/>
    </location>
</feature>
<name>A0AA38JGL8_9AGAR</name>
<protein>
    <recommendedName>
        <fullName evidence="4">Protein kinase domain-containing protein</fullName>
    </recommendedName>
</protein>
<comment type="caution">
    <text evidence="2">The sequence shown here is derived from an EMBL/GenBank/DDBJ whole genome shotgun (WGS) entry which is preliminary data.</text>
</comment>
<gene>
    <name evidence="2" type="ORF">DFJ43DRAFT_1040489</name>
</gene>
<accession>A0AA38JGL8</accession>
<dbReference type="SUPFAM" id="SSF56112">
    <property type="entry name" value="Protein kinase-like (PK-like)"/>
    <property type="match status" value="1"/>
</dbReference>
<keyword evidence="1" id="KW-0732">Signal</keyword>
<dbReference type="Proteomes" id="UP001176059">
    <property type="component" value="Unassembled WGS sequence"/>
</dbReference>
<dbReference type="InterPro" id="IPR011009">
    <property type="entry name" value="Kinase-like_dom_sf"/>
</dbReference>
<evidence type="ECO:0008006" key="4">
    <source>
        <dbReference type="Google" id="ProtNLM"/>
    </source>
</evidence>
<keyword evidence="3" id="KW-1185">Reference proteome</keyword>
<reference evidence="2" key="2">
    <citation type="journal article" date="2023" name="Proc. Natl. Acad. Sci. U.S.A.">
        <title>A global phylogenomic analysis of the shiitake genus Lentinula.</title>
        <authorList>
            <person name="Sierra-Patev S."/>
            <person name="Min B."/>
            <person name="Naranjo-Ortiz M."/>
            <person name="Looney B."/>
            <person name="Konkel Z."/>
            <person name="Slot J.C."/>
            <person name="Sakamoto Y."/>
            <person name="Steenwyk J.L."/>
            <person name="Rokas A."/>
            <person name="Carro J."/>
            <person name="Camarero S."/>
            <person name="Ferreira P."/>
            <person name="Molpeceres G."/>
            <person name="Ruiz-Duenas F.J."/>
            <person name="Serrano A."/>
            <person name="Henrissat B."/>
            <person name="Drula E."/>
            <person name="Hughes K.W."/>
            <person name="Mata J.L."/>
            <person name="Ishikawa N.K."/>
            <person name="Vargas-Isla R."/>
            <person name="Ushijima S."/>
            <person name="Smith C.A."/>
            <person name="Donoghue J."/>
            <person name="Ahrendt S."/>
            <person name="Andreopoulos W."/>
            <person name="He G."/>
            <person name="LaButti K."/>
            <person name="Lipzen A."/>
            <person name="Ng V."/>
            <person name="Riley R."/>
            <person name="Sandor L."/>
            <person name="Barry K."/>
            <person name="Martinez A.T."/>
            <person name="Xiao Y."/>
            <person name="Gibbons J.G."/>
            <person name="Terashima K."/>
            <person name="Grigoriev I.V."/>
            <person name="Hibbett D."/>
        </authorList>
    </citation>
    <scope>NUCLEOTIDE SEQUENCE</scope>
    <source>
        <strain evidence="2">ET3784</strain>
    </source>
</reference>
<evidence type="ECO:0000313" key="2">
    <source>
        <dbReference type="EMBL" id="KAJ3730933.1"/>
    </source>
</evidence>
<reference evidence="2" key="1">
    <citation type="submission" date="2022-08" db="EMBL/GenBank/DDBJ databases">
        <authorList>
            <consortium name="DOE Joint Genome Institute"/>
            <person name="Min B."/>
            <person name="Sierra-Patev S."/>
            <person name="Naranjo-Ortiz M."/>
            <person name="Looney B."/>
            <person name="Konkel Z."/>
            <person name="Slot J.C."/>
            <person name="Sakamoto Y."/>
            <person name="Steenwyk J.L."/>
            <person name="Rokas A."/>
            <person name="Carro J."/>
            <person name="Camarero S."/>
            <person name="Ferreira P."/>
            <person name="Molpeceres G."/>
            <person name="Ruiz-duenas F.J."/>
            <person name="Serrano A."/>
            <person name="Henrissat B."/>
            <person name="Drula E."/>
            <person name="Hughes K.W."/>
            <person name="Mata J.L."/>
            <person name="Ishikawa N.K."/>
            <person name="Vargas-Isla R."/>
            <person name="Ushijima S."/>
            <person name="Smith C.A."/>
            <person name="Ahrendt S."/>
            <person name="Andreopoulos W."/>
            <person name="He G."/>
            <person name="LaButti K."/>
            <person name="Lipzen A."/>
            <person name="Ng V."/>
            <person name="Riley R."/>
            <person name="Sandor L."/>
            <person name="Barry K."/>
            <person name="Martinez A.T."/>
            <person name="Xiao Y."/>
            <person name="Gibbons J.G."/>
            <person name="Terashima K."/>
            <person name="Hibbett D.S."/>
            <person name="Grigoriev I.V."/>
        </authorList>
    </citation>
    <scope>NUCLEOTIDE SEQUENCE</scope>
    <source>
        <strain evidence="2">ET3784</strain>
    </source>
</reference>